<dbReference type="Pfam" id="PF00126">
    <property type="entry name" value="HTH_1"/>
    <property type="match status" value="1"/>
</dbReference>
<dbReference type="GO" id="GO:0003700">
    <property type="term" value="F:DNA-binding transcription factor activity"/>
    <property type="evidence" value="ECO:0007669"/>
    <property type="project" value="InterPro"/>
</dbReference>
<evidence type="ECO:0000256" key="4">
    <source>
        <dbReference type="ARBA" id="ARBA00023163"/>
    </source>
</evidence>
<evidence type="ECO:0000256" key="2">
    <source>
        <dbReference type="ARBA" id="ARBA00023015"/>
    </source>
</evidence>
<gene>
    <name evidence="6" type="primary">oxyR_7</name>
    <name evidence="6" type="ORF">SAMEA3906486_05524</name>
</gene>
<organism evidence="6 7">
    <name type="scientific">Bordetella ansorpii</name>
    <dbReference type="NCBI Taxonomy" id="288768"/>
    <lineage>
        <taxon>Bacteria</taxon>
        <taxon>Pseudomonadati</taxon>
        <taxon>Pseudomonadota</taxon>
        <taxon>Betaproteobacteria</taxon>
        <taxon>Burkholderiales</taxon>
        <taxon>Alcaligenaceae</taxon>
        <taxon>Bordetella</taxon>
    </lineage>
</organism>
<keyword evidence="7" id="KW-1185">Reference proteome</keyword>
<accession>A0A157SXY1</accession>
<evidence type="ECO:0000313" key="6">
    <source>
        <dbReference type="EMBL" id="SAI74806.1"/>
    </source>
</evidence>
<dbReference type="GO" id="GO:0032993">
    <property type="term" value="C:protein-DNA complex"/>
    <property type="evidence" value="ECO:0007669"/>
    <property type="project" value="TreeGrafter"/>
</dbReference>
<evidence type="ECO:0000256" key="3">
    <source>
        <dbReference type="ARBA" id="ARBA00023125"/>
    </source>
</evidence>
<dbReference type="Gene3D" id="3.40.190.10">
    <property type="entry name" value="Periplasmic binding protein-like II"/>
    <property type="match status" value="2"/>
</dbReference>
<dbReference type="InterPro" id="IPR036390">
    <property type="entry name" value="WH_DNA-bd_sf"/>
</dbReference>
<evidence type="ECO:0000259" key="5">
    <source>
        <dbReference type="PROSITE" id="PS50931"/>
    </source>
</evidence>
<dbReference type="SUPFAM" id="SSF53850">
    <property type="entry name" value="Periplasmic binding protein-like II"/>
    <property type="match status" value="1"/>
</dbReference>
<dbReference type="PANTHER" id="PTHR30346">
    <property type="entry name" value="TRANSCRIPTIONAL DUAL REGULATOR HCAR-RELATED"/>
    <property type="match status" value="1"/>
</dbReference>
<dbReference type="Gene3D" id="1.10.10.10">
    <property type="entry name" value="Winged helix-like DNA-binding domain superfamily/Winged helix DNA-binding domain"/>
    <property type="match status" value="1"/>
</dbReference>
<dbReference type="Proteomes" id="UP000076848">
    <property type="component" value="Unassembled WGS sequence"/>
</dbReference>
<dbReference type="STRING" id="288768.SAMEA3906486_05524"/>
<dbReference type="GO" id="GO:0003677">
    <property type="term" value="F:DNA binding"/>
    <property type="evidence" value="ECO:0007669"/>
    <property type="project" value="UniProtKB-KW"/>
</dbReference>
<dbReference type="InterPro" id="IPR000847">
    <property type="entry name" value="LysR_HTH_N"/>
</dbReference>
<keyword evidence="3" id="KW-0238">DNA-binding</keyword>
<name>A0A157SXY1_9BORD</name>
<dbReference type="InterPro" id="IPR036388">
    <property type="entry name" value="WH-like_DNA-bd_sf"/>
</dbReference>
<keyword evidence="4" id="KW-0804">Transcription</keyword>
<sequence length="317" mass="34808">MLRIRSNDRKPIIMNLRALETLVAVAHHGSMAAAARQLNLTHGAVAQQVRALEESLGVALVARAGRTVHLTEKAVQLLDPMQQVLAEVDRIRYLARTSEMVGELRLGAGNTVLNSMLPVILEQLVKDHPMIAVDIRPGLSPAFYTAIEHGELDAAIALQAPYPVPKSLGWELLREEPYVLAAASRHAGDDPHQLLATQPFIRYKRSEWGGRQVENYLRAAGIRPNERFEVNAIESIAVMVSRGLGVAILPLSTNDVMMRLGLAQIPLPAYCEPRRFGLIWSRASPRISLVQALLRTARAEYAKREPVNAAWGAAADA</sequence>
<dbReference type="Pfam" id="PF03466">
    <property type="entry name" value="LysR_substrate"/>
    <property type="match status" value="1"/>
</dbReference>
<dbReference type="InterPro" id="IPR005119">
    <property type="entry name" value="LysR_subst-bd"/>
</dbReference>
<dbReference type="AlphaFoldDB" id="A0A157SXY1"/>
<dbReference type="PRINTS" id="PR00039">
    <property type="entry name" value="HTHLYSR"/>
</dbReference>
<evidence type="ECO:0000313" key="7">
    <source>
        <dbReference type="Proteomes" id="UP000076848"/>
    </source>
</evidence>
<dbReference type="PROSITE" id="PS50931">
    <property type="entry name" value="HTH_LYSR"/>
    <property type="match status" value="1"/>
</dbReference>
<keyword evidence="2" id="KW-0805">Transcription regulation</keyword>
<evidence type="ECO:0000256" key="1">
    <source>
        <dbReference type="ARBA" id="ARBA00009437"/>
    </source>
</evidence>
<dbReference type="EMBL" id="FKIF01000010">
    <property type="protein sequence ID" value="SAI74806.1"/>
    <property type="molecule type" value="Genomic_DNA"/>
</dbReference>
<proteinExistence type="inferred from homology"/>
<comment type="similarity">
    <text evidence="1">Belongs to the LysR transcriptional regulatory family.</text>
</comment>
<feature type="domain" description="HTH lysR-type" evidence="5">
    <location>
        <begin position="14"/>
        <end position="71"/>
    </location>
</feature>
<reference evidence="6 7" key="1">
    <citation type="submission" date="2016-04" db="EMBL/GenBank/DDBJ databases">
        <authorList>
            <consortium name="Pathogen Informatics"/>
        </authorList>
    </citation>
    <scope>NUCLEOTIDE SEQUENCE [LARGE SCALE GENOMIC DNA]</scope>
    <source>
        <strain evidence="6 7">H050680373</strain>
    </source>
</reference>
<dbReference type="PANTHER" id="PTHR30346:SF28">
    <property type="entry name" value="HTH-TYPE TRANSCRIPTIONAL REGULATOR CYNR"/>
    <property type="match status" value="1"/>
</dbReference>
<dbReference type="SUPFAM" id="SSF46785">
    <property type="entry name" value="Winged helix' DNA-binding domain"/>
    <property type="match status" value="1"/>
</dbReference>
<protein>
    <submittedName>
        <fullName evidence="6">LysR family transcriptional regulator</fullName>
    </submittedName>
</protein>